<keyword evidence="6" id="KW-0812">Transmembrane</keyword>
<dbReference type="PANTHER" id="PTHR24305">
    <property type="entry name" value="CYTOCHROME P450"/>
    <property type="match status" value="1"/>
</dbReference>
<keyword evidence="8" id="KW-1133">Transmembrane helix</keyword>
<evidence type="ECO:0000256" key="3">
    <source>
        <dbReference type="ARBA" id="ARBA00004721"/>
    </source>
</evidence>
<dbReference type="GO" id="GO:0016705">
    <property type="term" value="F:oxidoreductase activity, acting on paired donors, with incorporation or reduction of molecular oxygen"/>
    <property type="evidence" value="ECO:0007669"/>
    <property type="project" value="InterPro"/>
</dbReference>
<dbReference type="Pfam" id="PF00067">
    <property type="entry name" value="p450"/>
    <property type="match status" value="1"/>
</dbReference>
<dbReference type="STRING" id="1314674.A0A0D7AVE7"/>
<dbReference type="EMBL" id="KN880792">
    <property type="protein sequence ID" value="KIY62358.1"/>
    <property type="molecule type" value="Genomic_DNA"/>
</dbReference>
<dbReference type="Proteomes" id="UP000054007">
    <property type="component" value="Unassembled WGS sequence"/>
</dbReference>
<keyword evidence="7 13" id="KW-0479">Metal-binding</keyword>
<dbReference type="PROSITE" id="PS00086">
    <property type="entry name" value="CYTOCHROME_P450"/>
    <property type="match status" value="1"/>
</dbReference>
<keyword evidence="10 13" id="KW-0408">Iron</keyword>
<dbReference type="PRINTS" id="PR00385">
    <property type="entry name" value="P450"/>
</dbReference>
<comment type="cofactor">
    <cofactor evidence="1 13">
        <name>heme</name>
        <dbReference type="ChEBI" id="CHEBI:30413"/>
    </cofactor>
</comment>
<evidence type="ECO:0000256" key="7">
    <source>
        <dbReference type="ARBA" id="ARBA00022723"/>
    </source>
</evidence>
<dbReference type="InterPro" id="IPR017972">
    <property type="entry name" value="Cyt_P450_CS"/>
</dbReference>
<evidence type="ECO:0000256" key="9">
    <source>
        <dbReference type="ARBA" id="ARBA00023002"/>
    </source>
</evidence>
<evidence type="ECO:0000256" key="2">
    <source>
        <dbReference type="ARBA" id="ARBA00004370"/>
    </source>
</evidence>
<keyword evidence="16" id="KW-1185">Reference proteome</keyword>
<sequence length="531" mass="59249">MFYSGILLALVTLVFVHRIFGVGLRRKQSRLCGPPNESWLLGHEARMQFQLSAGKLEQEWTNEYGTAVRISSFAGQSGLLLSDPKGLQYVFNEKPYQYPKGGDNVMFTAALMGRGLGVVTGQEHQRQRRVLNVAFAPSMVPGWAVIFQDRAEKMIEMIRTQKETTTSTNIIEWSTKFAMDVLGLTAFRHDFGALAGTDVPHNRELSNAFNTASTRLIFVDLILAMAAIRLPSWIIPFLTRVPTPIQQALRRYKDFSYRAAAEVMHGALTDPKERQDKDVLGLLATAYHSEDPSQKLQMDEVLAQMSTFLLAGQETVANSLGFLMYELATHPDDQQQVREEVQALYAKKAGNTHLEPRDYDSLPYLNAVIKECLRMHPIAHTLPRRVTEDDALPLSEPVTLEDGTQATSVPVQKGDRILCSFLAYNRLPSVWGPDASKWNPRRFLDGREINSNAGMFGNLMSFSAGARGCIGWRFAVLEMQVATALMVKNFELSPVPDVKVKMVPSQFLMIPAVDGKEGEGAQVPLILKNID</sequence>
<evidence type="ECO:0000256" key="12">
    <source>
        <dbReference type="ARBA" id="ARBA00023136"/>
    </source>
</evidence>
<organism evidence="15 16">
    <name type="scientific">Cylindrobasidium torrendii FP15055 ss-10</name>
    <dbReference type="NCBI Taxonomy" id="1314674"/>
    <lineage>
        <taxon>Eukaryota</taxon>
        <taxon>Fungi</taxon>
        <taxon>Dikarya</taxon>
        <taxon>Basidiomycota</taxon>
        <taxon>Agaricomycotina</taxon>
        <taxon>Agaricomycetes</taxon>
        <taxon>Agaricomycetidae</taxon>
        <taxon>Agaricales</taxon>
        <taxon>Marasmiineae</taxon>
        <taxon>Physalacriaceae</taxon>
        <taxon>Cylindrobasidium</taxon>
    </lineage>
</organism>
<dbReference type="PANTHER" id="PTHR24305:SF166">
    <property type="entry name" value="CYTOCHROME P450 12A4, MITOCHONDRIAL-RELATED"/>
    <property type="match status" value="1"/>
</dbReference>
<accession>A0A0D7AVE7</accession>
<dbReference type="InterPro" id="IPR001128">
    <property type="entry name" value="Cyt_P450"/>
</dbReference>
<dbReference type="GO" id="GO:0020037">
    <property type="term" value="F:heme binding"/>
    <property type="evidence" value="ECO:0007669"/>
    <property type="project" value="InterPro"/>
</dbReference>
<evidence type="ECO:0000256" key="5">
    <source>
        <dbReference type="ARBA" id="ARBA00022617"/>
    </source>
</evidence>
<dbReference type="SUPFAM" id="SSF48264">
    <property type="entry name" value="Cytochrome P450"/>
    <property type="match status" value="1"/>
</dbReference>
<comment type="subcellular location">
    <subcellularLocation>
        <location evidence="2">Membrane</location>
    </subcellularLocation>
</comment>
<evidence type="ECO:0000256" key="13">
    <source>
        <dbReference type="PIRSR" id="PIRSR602401-1"/>
    </source>
</evidence>
<evidence type="ECO:0000313" key="15">
    <source>
        <dbReference type="EMBL" id="KIY62358.1"/>
    </source>
</evidence>
<evidence type="ECO:0000256" key="1">
    <source>
        <dbReference type="ARBA" id="ARBA00001971"/>
    </source>
</evidence>
<keyword evidence="12" id="KW-0472">Membrane</keyword>
<evidence type="ECO:0000313" key="16">
    <source>
        <dbReference type="Proteomes" id="UP000054007"/>
    </source>
</evidence>
<evidence type="ECO:0000256" key="6">
    <source>
        <dbReference type="ARBA" id="ARBA00022692"/>
    </source>
</evidence>
<dbReference type="AlphaFoldDB" id="A0A0D7AVE7"/>
<evidence type="ECO:0000256" key="10">
    <source>
        <dbReference type="ARBA" id="ARBA00023004"/>
    </source>
</evidence>
<comment type="pathway">
    <text evidence="3">Secondary metabolite biosynthesis; terpenoid biosynthesis.</text>
</comment>
<dbReference type="GO" id="GO:0016020">
    <property type="term" value="C:membrane"/>
    <property type="evidence" value="ECO:0007669"/>
    <property type="project" value="UniProtKB-SubCell"/>
</dbReference>
<comment type="similarity">
    <text evidence="4 14">Belongs to the cytochrome P450 family.</text>
</comment>
<dbReference type="PRINTS" id="PR00463">
    <property type="entry name" value="EP450I"/>
</dbReference>
<keyword evidence="9 14" id="KW-0560">Oxidoreductase</keyword>
<protein>
    <submittedName>
        <fullName evidence="15">Cytochrome P450</fullName>
    </submittedName>
</protein>
<dbReference type="InterPro" id="IPR050121">
    <property type="entry name" value="Cytochrome_P450_monoxygenase"/>
</dbReference>
<dbReference type="InterPro" id="IPR036396">
    <property type="entry name" value="Cyt_P450_sf"/>
</dbReference>
<name>A0A0D7AVE7_9AGAR</name>
<gene>
    <name evidence="15" type="ORF">CYLTODRAFT_404654</name>
</gene>
<reference evidence="15 16" key="1">
    <citation type="journal article" date="2015" name="Fungal Genet. Biol.">
        <title>Evolution of novel wood decay mechanisms in Agaricales revealed by the genome sequences of Fistulina hepatica and Cylindrobasidium torrendii.</title>
        <authorList>
            <person name="Floudas D."/>
            <person name="Held B.W."/>
            <person name="Riley R."/>
            <person name="Nagy L.G."/>
            <person name="Koehler G."/>
            <person name="Ransdell A.S."/>
            <person name="Younus H."/>
            <person name="Chow J."/>
            <person name="Chiniquy J."/>
            <person name="Lipzen A."/>
            <person name="Tritt A."/>
            <person name="Sun H."/>
            <person name="Haridas S."/>
            <person name="LaButti K."/>
            <person name="Ohm R.A."/>
            <person name="Kues U."/>
            <person name="Blanchette R.A."/>
            <person name="Grigoriev I.V."/>
            <person name="Minto R.E."/>
            <person name="Hibbett D.S."/>
        </authorList>
    </citation>
    <scope>NUCLEOTIDE SEQUENCE [LARGE SCALE GENOMIC DNA]</scope>
    <source>
        <strain evidence="15 16">FP15055 ss-10</strain>
    </source>
</reference>
<feature type="binding site" description="axial binding residue" evidence="13">
    <location>
        <position position="469"/>
    </location>
    <ligand>
        <name>heme</name>
        <dbReference type="ChEBI" id="CHEBI:30413"/>
    </ligand>
    <ligandPart>
        <name>Fe</name>
        <dbReference type="ChEBI" id="CHEBI:18248"/>
    </ligandPart>
</feature>
<evidence type="ECO:0000256" key="8">
    <source>
        <dbReference type="ARBA" id="ARBA00022989"/>
    </source>
</evidence>
<evidence type="ECO:0000256" key="11">
    <source>
        <dbReference type="ARBA" id="ARBA00023033"/>
    </source>
</evidence>
<dbReference type="Gene3D" id="1.10.630.10">
    <property type="entry name" value="Cytochrome P450"/>
    <property type="match status" value="1"/>
</dbReference>
<dbReference type="GO" id="GO:0004497">
    <property type="term" value="F:monooxygenase activity"/>
    <property type="evidence" value="ECO:0007669"/>
    <property type="project" value="UniProtKB-KW"/>
</dbReference>
<dbReference type="OrthoDB" id="1470350at2759"/>
<evidence type="ECO:0000256" key="4">
    <source>
        <dbReference type="ARBA" id="ARBA00010617"/>
    </source>
</evidence>
<dbReference type="GO" id="GO:0005506">
    <property type="term" value="F:iron ion binding"/>
    <property type="evidence" value="ECO:0007669"/>
    <property type="project" value="InterPro"/>
</dbReference>
<dbReference type="InterPro" id="IPR002401">
    <property type="entry name" value="Cyt_P450_E_grp-I"/>
</dbReference>
<proteinExistence type="inferred from homology"/>
<evidence type="ECO:0000256" key="14">
    <source>
        <dbReference type="RuleBase" id="RU000461"/>
    </source>
</evidence>
<keyword evidence="11 14" id="KW-0503">Monooxygenase</keyword>
<keyword evidence="5 13" id="KW-0349">Heme</keyword>